<feature type="repeat" description="TPR" evidence="5">
    <location>
        <begin position="626"/>
        <end position="659"/>
    </location>
</feature>
<keyword evidence="5" id="KW-0802">TPR repeat</keyword>
<dbReference type="InterPro" id="IPR011009">
    <property type="entry name" value="Kinase-like_dom_sf"/>
</dbReference>
<evidence type="ECO:0000256" key="5">
    <source>
        <dbReference type="PROSITE-ProRule" id="PRU00339"/>
    </source>
</evidence>
<evidence type="ECO:0000256" key="7">
    <source>
        <dbReference type="SAM" id="Phobius"/>
    </source>
</evidence>
<dbReference type="InterPro" id="IPR019734">
    <property type="entry name" value="TPR_rpt"/>
</dbReference>
<dbReference type="Pfam" id="PF13176">
    <property type="entry name" value="TPR_7"/>
    <property type="match status" value="1"/>
</dbReference>
<feature type="binding site" evidence="6">
    <location>
        <position position="125"/>
    </location>
    <ligand>
        <name>ATP</name>
        <dbReference type="ChEBI" id="CHEBI:30616"/>
    </ligand>
</feature>
<dbReference type="InterPro" id="IPR008271">
    <property type="entry name" value="Ser/Thr_kinase_AS"/>
</dbReference>
<proteinExistence type="predicted"/>
<dbReference type="InterPro" id="IPR017441">
    <property type="entry name" value="Protein_kinase_ATP_BS"/>
</dbReference>
<dbReference type="RefSeq" id="WP_145203400.1">
    <property type="nucleotide sequence ID" value="NZ_CP036434.1"/>
</dbReference>
<keyword evidence="7" id="KW-0472">Membrane</keyword>
<dbReference type="Pfam" id="PF13424">
    <property type="entry name" value="TPR_12"/>
    <property type="match status" value="2"/>
</dbReference>
<evidence type="ECO:0000256" key="4">
    <source>
        <dbReference type="ARBA" id="ARBA00022840"/>
    </source>
</evidence>
<dbReference type="Proteomes" id="UP000320390">
    <property type="component" value="Chromosome"/>
</dbReference>
<dbReference type="Gene3D" id="1.25.40.10">
    <property type="entry name" value="Tetratricopeptide repeat domain"/>
    <property type="match status" value="2"/>
</dbReference>
<accession>A0A518EYX9</accession>
<dbReference type="OrthoDB" id="9801841at2"/>
<dbReference type="PANTHER" id="PTHR43289:SF6">
    <property type="entry name" value="SERINE_THREONINE-PROTEIN KINASE NEKL-3"/>
    <property type="match status" value="1"/>
</dbReference>
<dbReference type="SUPFAM" id="SSF56112">
    <property type="entry name" value="Protein kinase-like (PK-like)"/>
    <property type="match status" value="1"/>
</dbReference>
<evidence type="ECO:0000256" key="6">
    <source>
        <dbReference type="PROSITE-ProRule" id="PRU10141"/>
    </source>
</evidence>
<evidence type="ECO:0000259" key="8">
    <source>
        <dbReference type="PROSITE" id="PS50011"/>
    </source>
</evidence>
<dbReference type="EC" id="2.7.11.1" evidence="9"/>
<evidence type="ECO:0000256" key="2">
    <source>
        <dbReference type="ARBA" id="ARBA00022741"/>
    </source>
</evidence>
<dbReference type="SMART" id="SM00220">
    <property type="entry name" value="S_TKc"/>
    <property type="match status" value="1"/>
</dbReference>
<gene>
    <name evidence="9" type="primary">pkn1_4</name>
    <name evidence="9" type="ORF">Poly30_48460</name>
</gene>
<feature type="repeat" description="TPR" evidence="5">
    <location>
        <begin position="541"/>
        <end position="574"/>
    </location>
</feature>
<dbReference type="Gene3D" id="3.30.200.20">
    <property type="entry name" value="Phosphorylase Kinase, domain 1"/>
    <property type="match status" value="1"/>
</dbReference>
<protein>
    <submittedName>
        <fullName evidence="9">Serine/threonine-protein kinase Pkn1</fullName>
        <ecNumber evidence="9">2.7.11.1</ecNumber>
    </submittedName>
</protein>
<keyword evidence="7" id="KW-0812">Transmembrane</keyword>
<keyword evidence="7" id="KW-1133">Transmembrane helix</keyword>
<feature type="transmembrane region" description="Helical" evidence="7">
    <location>
        <begin position="411"/>
        <end position="435"/>
    </location>
</feature>
<dbReference type="CDD" id="cd14014">
    <property type="entry name" value="STKc_PknB_like"/>
    <property type="match status" value="1"/>
</dbReference>
<keyword evidence="1 9" id="KW-0808">Transferase</keyword>
<name>A0A518EYX9_9BACT</name>
<dbReference type="SMART" id="SM00028">
    <property type="entry name" value="TPR"/>
    <property type="match status" value="5"/>
</dbReference>
<sequence>MDARRYEQLSRAFEEAVDLQGAERIAVIQALEVEDASLAAELRAMLASDEESRVQEAFDEEALRRNRDAFDGVVADGATTLPTGDLVTPARIGPFRVVRLLGQGGMGAVYLAEQTEPFVRTVAVKVIRSGLSRKSITRRFELEREALSRMDDPGIARVLDAGLDDDKRPYFAMEYVEGQRLDVFCDERGLDVEARLRLLLEVARSVQHAHQRGILHRDLKPSNLLVSTQDGATRTKVIDFGLARAVDARATLGTMTTDGEVLGTLAYMSPEQARLVDADVDTRTDVYSLGIVMYELLTGRLPAEDERGRRSLANLLDRERSSVRPSNRFATELDTRHAVRRAATTRGLRRVLSGDLDWIVLRAIEPRPDDRYASVSEFANDIEAYLEYRPVVAGPPSTLYRLKKLVRRHRLAAAGIATALVALVAGAIVSAAMAWRALEAEDRARSTVRELEAQNDVLVHMLSTSDTRHEGIEATLGDLLERGASYVRERYPERPRTLATVLGTIGATYREQGVLDDAEACLLDAIEAWERVDDADPTQLPFVHNSLGVLYSRMGQTDKAIERFETALRLMSAEPPSEERRSAEAVWSFNLGRVYIREGRTDDAERWMQRAHALHGTLDGDQERLYFSHVGLGEVARSRGDYEAAVTHFMRALDRARKKFPEGHVIEAAALQQVGVALIAAGRIEEASEYTAKALRIAETQYEEGTVYMEVYASARVEWCIRTGHGEEADRILRPNG</sequence>
<dbReference type="GO" id="GO:0004674">
    <property type="term" value="F:protein serine/threonine kinase activity"/>
    <property type="evidence" value="ECO:0007669"/>
    <property type="project" value="UniProtKB-EC"/>
</dbReference>
<dbReference type="EMBL" id="CP036434">
    <property type="protein sequence ID" value="QDV09288.1"/>
    <property type="molecule type" value="Genomic_DNA"/>
</dbReference>
<dbReference type="InterPro" id="IPR011990">
    <property type="entry name" value="TPR-like_helical_dom_sf"/>
</dbReference>
<dbReference type="AlphaFoldDB" id="A0A518EYX9"/>
<dbReference type="PROSITE" id="PS50011">
    <property type="entry name" value="PROTEIN_KINASE_DOM"/>
    <property type="match status" value="1"/>
</dbReference>
<evidence type="ECO:0000313" key="9">
    <source>
        <dbReference type="EMBL" id="QDV09288.1"/>
    </source>
</evidence>
<dbReference type="PROSITE" id="PS00107">
    <property type="entry name" value="PROTEIN_KINASE_ATP"/>
    <property type="match status" value="1"/>
</dbReference>
<evidence type="ECO:0000256" key="3">
    <source>
        <dbReference type="ARBA" id="ARBA00022777"/>
    </source>
</evidence>
<keyword evidence="2 6" id="KW-0547">Nucleotide-binding</keyword>
<reference evidence="9 10" key="1">
    <citation type="submission" date="2019-02" db="EMBL/GenBank/DDBJ databases">
        <title>Deep-cultivation of Planctomycetes and their phenomic and genomic characterization uncovers novel biology.</title>
        <authorList>
            <person name="Wiegand S."/>
            <person name="Jogler M."/>
            <person name="Boedeker C."/>
            <person name="Pinto D."/>
            <person name="Vollmers J."/>
            <person name="Rivas-Marin E."/>
            <person name="Kohn T."/>
            <person name="Peeters S.H."/>
            <person name="Heuer A."/>
            <person name="Rast P."/>
            <person name="Oberbeckmann S."/>
            <person name="Bunk B."/>
            <person name="Jeske O."/>
            <person name="Meyerdierks A."/>
            <person name="Storesund J.E."/>
            <person name="Kallscheuer N."/>
            <person name="Luecker S."/>
            <person name="Lage O.M."/>
            <person name="Pohl T."/>
            <person name="Merkel B.J."/>
            <person name="Hornburger P."/>
            <person name="Mueller R.-W."/>
            <person name="Bruemmer F."/>
            <person name="Labrenz M."/>
            <person name="Spormann A.M."/>
            <person name="Op den Camp H."/>
            <person name="Overmann J."/>
            <person name="Amann R."/>
            <person name="Jetten M.S.M."/>
            <person name="Mascher T."/>
            <person name="Medema M.H."/>
            <person name="Devos D.P."/>
            <person name="Kaster A.-K."/>
            <person name="Ovreas L."/>
            <person name="Rohde M."/>
            <person name="Galperin M.Y."/>
            <person name="Jogler C."/>
        </authorList>
    </citation>
    <scope>NUCLEOTIDE SEQUENCE [LARGE SCALE GENOMIC DNA]</scope>
    <source>
        <strain evidence="9 10">Poly30</strain>
    </source>
</reference>
<dbReference type="InterPro" id="IPR000719">
    <property type="entry name" value="Prot_kinase_dom"/>
</dbReference>
<keyword evidence="10" id="KW-1185">Reference proteome</keyword>
<dbReference type="Gene3D" id="1.10.510.10">
    <property type="entry name" value="Transferase(Phosphotransferase) domain 1"/>
    <property type="match status" value="1"/>
</dbReference>
<dbReference type="PROSITE" id="PS50005">
    <property type="entry name" value="TPR"/>
    <property type="match status" value="3"/>
</dbReference>
<organism evidence="9 10">
    <name type="scientific">Saltatorellus ferox</name>
    <dbReference type="NCBI Taxonomy" id="2528018"/>
    <lineage>
        <taxon>Bacteria</taxon>
        <taxon>Pseudomonadati</taxon>
        <taxon>Planctomycetota</taxon>
        <taxon>Planctomycetia</taxon>
        <taxon>Planctomycetia incertae sedis</taxon>
        <taxon>Saltatorellus</taxon>
    </lineage>
</organism>
<dbReference type="PANTHER" id="PTHR43289">
    <property type="entry name" value="MITOGEN-ACTIVATED PROTEIN KINASE KINASE KINASE 20-RELATED"/>
    <property type="match status" value="1"/>
</dbReference>
<evidence type="ECO:0000256" key="1">
    <source>
        <dbReference type="ARBA" id="ARBA00022679"/>
    </source>
</evidence>
<keyword evidence="4 6" id="KW-0067">ATP-binding</keyword>
<dbReference type="GO" id="GO:0005524">
    <property type="term" value="F:ATP binding"/>
    <property type="evidence" value="ECO:0007669"/>
    <property type="project" value="UniProtKB-UniRule"/>
</dbReference>
<evidence type="ECO:0000313" key="10">
    <source>
        <dbReference type="Proteomes" id="UP000320390"/>
    </source>
</evidence>
<dbReference type="PROSITE" id="PS00108">
    <property type="entry name" value="PROTEIN_KINASE_ST"/>
    <property type="match status" value="1"/>
</dbReference>
<feature type="domain" description="Protein kinase" evidence="8">
    <location>
        <begin position="95"/>
        <end position="386"/>
    </location>
</feature>
<dbReference type="SUPFAM" id="SSF48452">
    <property type="entry name" value="TPR-like"/>
    <property type="match status" value="1"/>
</dbReference>
<dbReference type="Pfam" id="PF00069">
    <property type="entry name" value="Pkinase"/>
    <property type="match status" value="1"/>
</dbReference>
<keyword evidence="3 9" id="KW-0418">Kinase</keyword>
<feature type="repeat" description="TPR" evidence="5">
    <location>
        <begin position="668"/>
        <end position="701"/>
    </location>
</feature>